<name>A0AC34QRQ0_9BILA</name>
<dbReference type="WBParaSite" id="JU765_v2.g18623.t1">
    <property type="protein sequence ID" value="JU765_v2.g18623.t1"/>
    <property type="gene ID" value="JU765_v2.g18623"/>
</dbReference>
<organism evidence="1 2">
    <name type="scientific">Panagrolaimus sp. JU765</name>
    <dbReference type="NCBI Taxonomy" id="591449"/>
    <lineage>
        <taxon>Eukaryota</taxon>
        <taxon>Metazoa</taxon>
        <taxon>Ecdysozoa</taxon>
        <taxon>Nematoda</taxon>
        <taxon>Chromadorea</taxon>
        <taxon>Rhabditida</taxon>
        <taxon>Tylenchina</taxon>
        <taxon>Panagrolaimomorpha</taxon>
        <taxon>Panagrolaimoidea</taxon>
        <taxon>Panagrolaimidae</taxon>
        <taxon>Panagrolaimus</taxon>
    </lineage>
</organism>
<dbReference type="Proteomes" id="UP000887576">
    <property type="component" value="Unplaced"/>
</dbReference>
<sequence>MLSVLRKVKPQSCKNTTEALLKISARNYSGNGLINLKISFQQNGFCQIRNLSSHDVGQSVLEELGLFSYWKPSSYVRMALESLHLYCDMPWWGAIMAATVALRLMTIFVPIMSQKLVAKQSQYKPELDGFRKKLQDAQAEGNNLAVQQVLLEQRSFMVSKDIKLGRQLLVMLGNGVIFATQFFAIRGMANVNYPGFSTGGIAWFMDLTSVDPLYLLPIISAATLHLVLRVGVEMGTSADQMTPAMKLGMLYGLPVVVLISSMRFSSAICLYWTTSNVISLIYAGMFNTPVIRKLFGIPPVIRYPVKEQPANAWKQALAQYKAKRSAAPSLNSIREKDAEMFRKAGRAKPIQKD</sequence>
<reference evidence="2" key="1">
    <citation type="submission" date="2022-11" db="UniProtKB">
        <authorList>
            <consortium name="WormBaseParasite"/>
        </authorList>
    </citation>
    <scope>IDENTIFICATION</scope>
</reference>
<evidence type="ECO:0000313" key="1">
    <source>
        <dbReference type="Proteomes" id="UP000887576"/>
    </source>
</evidence>
<evidence type="ECO:0000313" key="2">
    <source>
        <dbReference type="WBParaSite" id="JU765_v2.g18623.t1"/>
    </source>
</evidence>
<accession>A0AC34QRQ0</accession>
<protein>
    <submittedName>
        <fullName evidence="2">Membrane insertase YidC/Oxa/ALB C-terminal domain-containing protein</fullName>
    </submittedName>
</protein>
<proteinExistence type="predicted"/>